<organism evidence="1 2">
    <name type="scientific">Ricinus communis</name>
    <name type="common">Castor bean</name>
    <dbReference type="NCBI Taxonomy" id="3988"/>
    <lineage>
        <taxon>Eukaryota</taxon>
        <taxon>Viridiplantae</taxon>
        <taxon>Streptophyta</taxon>
        <taxon>Embryophyta</taxon>
        <taxon>Tracheophyta</taxon>
        <taxon>Spermatophyta</taxon>
        <taxon>Magnoliopsida</taxon>
        <taxon>eudicotyledons</taxon>
        <taxon>Gunneridae</taxon>
        <taxon>Pentapetalae</taxon>
        <taxon>rosids</taxon>
        <taxon>fabids</taxon>
        <taxon>Malpighiales</taxon>
        <taxon>Euphorbiaceae</taxon>
        <taxon>Acalyphoideae</taxon>
        <taxon>Acalypheae</taxon>
        <taxon>Ricinus</taxon>
    </lineage>
</organism>
<sequence length="83" mass="9491">MSHKLTLMVNAKTGSAFIAEIRLNPCNSRRPQPLIIQQSIIDLLRFWNVCKRGNLLHLPTVKYMLVCHLSFPGPGNHKIPVFR</sequence>
<proteinExistence type="predicted"/>
<dbReference type="AlphaFoldDB" id="B9RD71"/>
<accession>B9RD71</accession>
<name>B9RD71_RICCO</name>
<evidence type="ECO:0000313" key="2">
    <source>
        <dbReference type="Proteomes" id="UP000008311"/>
    </source>
</evidence>
<gene>
    <name evidence="1" type="ORF">RCOM_1610550</name>
</gene>
<evidence type="ECO:0000313" key="1">
    <source>
        <dbReference type="EMBL" id="EEF50329.1"/>
    </source>
</evidence>
<dbReference type="Proteomes" id="UP000008311">
    <property type="component" value="Unassembled WGS sequence"/>
</dbReference>
<dbReference type="EMBL" id="EQ973775">
    <property type="protein sequence ID" value="EEF50329.1"/>
    <property type="molecule type" value="Genomic_DNA"/>
</dbReference>
<dbReference type="InParanoid" id="B9RD71"/>
<keyword evidence="2" id="KW-1185">Reference proteome</keyword>
<protein>
    <submittedName>
        <fullName evidence="1">Uncharacterized protein</fullName>
    </submittedName>
</protein>
<reference evidence="2" key="1">
    <citation type="journal article" date="2010" name="Nat. Biotechnol.">
        <title>Draft genome sequence of the oilseed species Ricinus communis.</title>
        <authorList>
            <person name="Chan A.P."/>
            <person name="Crabtree J."/>
            <person name="Zhao Q."/>
            <person name="Lorenzi H."/>
            <person name="Orvis J."/>
            <person name="Puiu D."/>
            <person name="Melake-Berhan A."/>
            <person name="Jones K.M."/>
            <person name="Redman J."/>
            <person name="Chen G."/>
            <person name="Cahoon E.B."/>
            <person name="Gedil M."/>
            <person name="Stanke M."/>
            <person name="Haas B.J."/>
            <person name="Wortman J.R."/>
            <person name="Fraser-Liggett C.M."/>
            <person name="Ravel J."/>
            <person name="Rabinowicz P.D."/>
        </authorList>
    </citation>
    <scope>NUCLEOTIDE SEQUENCE [LARGE SCALE GENOMIC DNA]</scope>
    <source>
        <strain evidence="2">cv. Hale</strain>
    </source>
</reference>